<dbReference type="PANTHER" id="PTHR12967:SF0">
    <property type="entry name" value="PROTEIN SHQ1 HOMOLOG"/>
    <property type="match status" value="1"/>
</dbReference>
<keyword evidence="4" id="KW-1185">Reference proteome</keyword>
<reference evidence="3 4" key="1">
    <citation type="submission" date="2021-06" db="EMBL/GenBank/DDBJ databases">
        <authorList>
            <person name="Kallberg Y."/>
            <person name="Tangrot J."/>
            <person name="Rosling A."/>
        </authorList>
    </citation>
    <scope>NUCLEOTIDE SEQUENCE [LARGE SCALE GENOMIC DNA]</scope>
    <source>
        <strain evidence="3 4">120-4 pot B 10/14</strain>
    </source>
</reference>
<evidence type="ECO:0000256" key="1">
    <source>
        <dbReference type="ARBA" id="ARBA00005607"/>
    </source>
</evidence>
<dbReference type="InterPro" id="IPR007009">
    <property type="entry name" value="Shq1_C"/>
</dbReference>
<comment type="caution">
    <text evidence="3">The sequence shown here is derived from an EMBL/GenBank/DDBJ whole genome shotgun (WGS) entry which is preliminary data.</text>
</comment>
<accession>A0ABN7XAR8</accession>
<dbReference type="Proteomes" id="UP000789901">
    <property type="component" value="Unassembled WGS sequence"/>
</dbReference>
<feature type="domain" description="Shq1 C-terminal" evidence="2">
    <location>
        <begin position="2"/>
        <end position="51"/>
    </location>
</feature>
<comment type="similarity">
    <text evidence="1">Belongs to the SHQ1 family.</text>
</comment>
<name>A0ABN7XAR8_GIGMA</name>
<evidence type="ECO:0000313" key="4">
    <source>
        <dbReference type="Proteomes" id="UP000789901"/>
    </source>
</evidence>
<gene>
    <name evidence="3" type="ORF">GMARGA_LOCUS41154</name>
</gene>
<organism evidence="3 4">
    <name type="scientific">Gigaspora margarita</name>
    <dbReference type="NCBI Taxonomy" id="4874"/>
    <lineage>
        <taxon>Eukaryota</taxon>
        <taxon>Fungi</taxon>
        <taxon>Fungi incertae sedis</taxon>
        <taxon>Mucoromycota</taxon>
        <taxon>Glomeromycotina</taxon>
        <taxon>Glomeromycetes</taxon>
        <taxon>Diversisporales</taxon>
        <taxon>Gigasporaceae</taxon>
        <taxon>Gigaspora</taxon>
    </lineage>
</organism>
<dbReference type="PANTHER" id="PTHR12967">
    <property type="entry name" value="PROTEIN SHQ1 HOMOLOG"/>
    <property type="match status" value="1"/>
</dbReference>
<dbReference type="InterPro" id="IPR039742">
    <property type="entry name" value="Shq1"/>
</dbReference>
<feature type="non-terminal residue" evidence="3">
    <location>
        <position position="1"/>
    </location>
</feature>
<proteinExistence type="inferred from homology"/>
<sequence>VNEDEITVESAWTIRKLSPTISCLEEFSSLEETIIALFHRLLAYPWCRIFSY</sequence>
<evidence type="ECO:0000259" key="2">
    <source>
        <dbReference type="Pfam" id="PF04925"/>
    </source>
</evidence>
<dbReference type="Pfam" id="PF04925">
    <property type="entry name" value="SHQ1"/>
    <property type="match status" value="1"/>
</dbReference>
<evidence type="ECO:0000313" key="3">
    <source>
        <dbReference type="EMBL" id="CAG8852292.1"/>
    </source>
</evidence>
<dbReference type="EMBL" id="CAJVQB010110814">
    <property type="protein sequence ID" value="CAG8852292.1"/>
    <property type="molecule type" value="Genomic_DNA"/>
</dbReference>
<protein>
    <submittedName>
        <fullName evidence="3">2197_t:CDS:1</fullName>
    </submittedName>
</protein>